<protein>
    <submittedName>
        <fullName evidence="2">Uncharacterized protein</fullName>
    </submittedName>
</protein>
<accession>A0A6A6NQR5</accession>
<feature type="region of interest" description="Disordered" evidence="1">
    <location>
        <begin position="1"/>
        <end position="167"/>
    </location>
</feature>
<evidence type="ECO:0000256" key="1">
    <source>
        <dbReference type="SAM" id="MobiDB-lite"/>
    </source>
</evidence>
<feature type="compositionally biased region" description="Basic residues" evidence="1">
    <location>
        <begin position="26"/>
        <end position="104"/>
    </location>
</feature>
<keyword evidence="3" id="KW-1185">Reference proteome</keyword>
<dbReference type="AlphaFoldDB" id="A0A6A6NQR5"/>
<feature type="region of interest" description="Disordered" evidence="1">
    <location>
        <begin position="181"/>
        <end position="207"/>
    </location>
</feature>
<name>A0A6A6NQR5_9PEZI</name>
<proteinExistence type="predicted"/>
<evidence type="ECO:0000313" key="3">
    <source>
        <dbReference type="Proteomes" id="UP000799766"/>
    </source>
</evidence>
<sequence length="291" mass="31677">LRIRPRPRSLAPRRPALHPPPVHPAGLRHRLTHRPRHARVPAPRPPRRLRRPQLPRLVPAHRQRARARRPAAARRRPPPRRQRAAQRARLARRRRARRRRRPRQPRQLAQLRARVRRRRMRVDGVEQRRQRLGRGELGGVRGGGALGGQLGEERREARAAGGGGGGGVVVGAGVGVGGAARGGGSGDAGGGSVEVDGGPVVGEGGGGGWEDVGSWGDREAVEVGHFFFLDAPKGLDVCERGESVEPWLLGGSLRAVGSASRGAPRCGSHLALLKCWWDRKLQVAVGRRHHI</sequence>
<reference evidence="2" key="1">
    <citation type="journal article" date="2020" name="Stud. Mycol.">
        <title>101 Dothideomycetes genomes: a test case for predicting lifestyles and emergence of pathogens.</title>
        <authorList>
            <person name="Haridas S."/>
            <person name="Albert R."/>
            <person name="Binder M."/>
            <person name="Bloem J."/>
            <person name="Labutti K."/>
            <person name="Salamov A."/>
            <person name="Andreopoulos B."/>
            <person name="Baker S."/>
            <person name="Barry K."/>
            <person name="Bills G."/>
            <person name="Bluhm B."/>
            <person name="Cannon C."/>
            <person name="Castanera R."/>
            <person name="Culley D."/>
            <person name="Daum C."/>
            <person name="Ezra D."/>
            <person name="Gonzalez J."/>
            <person name="Henrissat B."/>
            <person name="Kuo A."/>
            <person name="Liang C."/>
            <person name="Lipzen A."/>
            <person name="Lutzoni F."/>
            <person name="Magnuson J."/>
            <person name="Mondo S."/>
            <person name="Nolan M."/>
            <person name="Ohm R."/>
            <person name="Pangilinan J."/>
            <person name="Park H.-J."/>
            <person name="Ramirez L."/>
            <person name="Alfaro M."/>
            <person name="Sun H."/>
            <person name="Tritt A."/>
            <person name="Yoshinaga Y."/>
            <person name="Zwiers L.-H."/>
            <person name="Turgeon B."/>
            <person name="Goodwin S."/>
            <person name="Spatafora J."/>
            <person name="Crous P."/>
            <person name="Grigoriev I."/>
        </authorList>
    </citation>
    <scope>NUCLEOTIDE SEQUENCE</scope>
    <source>
        <strain evidence="2">ATCC 16933</strain>
    </source>
</reference>
<organism evidence="2 3">
    <name type="scientific">Lineolata rhizophorae</name>
    <dbReference type="NCBI Taxonomy" id="578093"/>
    <lineage>
        <taxon>Eukaryota</taxon>
        <taxon>Fungi</taxon>
        <taxon>Dikarya</taxon>
        <taxon>Ascomycota</taxon>
        <taxon>Pezizomycotina</taxon>
        <taxon>Dothideomycetes</taxon>
        <taxon>Dothideomycetes incertae sedis</taxon>
        <taxon>Lineolatales</taxon>
        <taxon>Lineolataceae</taxon>
        <taxon>Lineolata</taxon>
    </lineage>
</organism>
<gene>
    <name evidence="2" type="ORF">BDY21DRAFT_400446</name>
</gene>
<feature type="compositionally biased region" description="Gly residues" evidence="1">
    <location>
        <begin position="135"/>
        <end position="150"/>
    </location>
</feature>
<dbReference type="EMBL" id="MU001693">
    <property type="protein sequence ID" value="KAF2454039.1"/>
    <property type="molecule type" value="Genomic_DNA"/>
</dbReference>
<evidence type="ECO:0000313" key="2">
    <source>
        <dbReference type="EMBL" id="KAF2454039.1"/>
    </source>
</evidence>
<dbReference type="Proteomes" id="UP000799766">
    <property type="component" value="Unassembled WGS sequence"/>
</dbReference>
<feature type="non-terminal residue" evidence="2">
    <location>
        <position position="1"/>
    </location>
</feature>
<feature type="compositionally biased region" description="Gly residues" evidence="1">
    <location>
        <begin position="181"/>
        <end position="192"/>
    </location>
</feature>